<evidence type="ECO:0000313" key="2">
    <source>
        <dbReference type="EMBL" id="TKJ40827.1"/>
    </source>
</evidence>
<keyword evidence="1" id="KW-0472">Membrane</keyword>
<keyword evidence="1" id="KW-0812">Transmembrane</keyword>
<comment type="caution">
    <text evidence="2">The sequence shown here is derived from an EMBL/GenBank/DDBJ whole genome shotgun (WGS) entry which is preliminary data.</text>
</comment>
<organism evidence="2 3">
    <name type="scientific">candidate division LCP-89 bacterium B3_LCP</name>
    <dbReference type="NCBI Taxonomy" id="2012998"/>
    <lineage>
        <taxon>Bacteria</taxon>
        <taxon>Pseudomonadati</taxon>
        <taxon>Bacteria division LCP-89</taxon>
    </lineage>
</organism>
<accession>A0A532V1H6</accession>
<keyword evidence="1" id="KW-1133">Transmembrane helix</keyword>
<dbReference type="AlphaFoldDB" id="A0A532V1H6"/>
<proteinExistence type="predicted"/>
<dbReference type="Proteomes" id="UP000319619">
    <property type="component" value="Unassembled WGS sequence"/>
</dbReference>
<sequence length="224" mass="24591">MWNGFRYTSCKTKFCCHTHGLPIIIFATIFLLLIGCDTGDDLSQPLDAPPLQRTFSIVGHTTIFNQICFQSNYYENGVLAEIQYFLFEDDTVYLKGYEEIGGDPVEINAIFSPANPQVGTEWYGLYGYPAKFIVEDLSNVSVPAGIFNSFIYSISDSITGELIGSMILAENIGLVAMTQILSSSGSLSMVLEAFTIYEGEGVFPLAAGNNWQLVEGTYTIDGSN</sequence>
<gene>
    <name evidence="2" type="ORF">CEE37_07635</name>
</gene>
<feature type="transmembrane region" description="Helical" evidence="1">
    <location>
        <begin position="12"/>
        <end position="34"/>
    </location>
</feature>
<name>A0A532V1H6_UNCL8</name>
<reference evidence="2 3" key="1">
    <citation type="submission" date="2017-06" db="EMBL/GenBank/DDBJ databases">
        <title>Novel microbial phyla capable of carbon fixation and sulfur reduction in deep-sea sediments.</title>
        <authorList>
            <person name="Huang J."/>
            <person name="Baker B."/>
            <person name="Wang Y."/>
        </authorList>
    </citation>
    <scope>NUCLEOTIDE SEQUENCE [LARGE SCALE GENOMIC DNA]</scope>
    <source>
        <strain evidence="2">B3_LCP</strain>
    </source>
</reference>
<evidence type="ECO:0000256" key="1">
    <source>
        <dbReference type="SAM" id="Phobius"/>
    </source>
</evidence>
<dbReference type="EMBL" id="NJBN01000004">
    <property type="protein sequence ID" value="TKJ40827.1"/>
    <property type="molecule type" value="Genomic_DNA"/>
</dbReference>
<evidence type="ECO:0000313" key="3">
    <source>
        <dbReference type="Proteomes" id="UP000319619"/>
    </source>
</evidence>
<protein>
    <submittedName>
        <fullName evidence="2">Uncharacterized protein</fullName>
    </submittedName>
</protein>